<keyword evidence="13" id="KW-1185">Reference proteome</keyword>
<evidence type="ECO:0000256" key="9">
    <source>
        <dbReference type="ARBA" id="ARBA00023136"/>
    </source>
</evidence>
<dbReference type="EMBL" id="CAJNNV010029353">
    <property type="protein sequence ID" value="CAE8628168.1"/>
    <property type="molecule type" value="Genomic_DNA"/>
</dbReference>
<evidence type="ECO:0000256" key="10">
    <source>
        <dbReference type="SAM" id="Phobius"/>
    </source>
</evidence>
<evidence type="ECO:0000313" key="13">
    <source>
        <dbReference type="Proteomes" id="UP000654075"/>
    </source>
</evidence>
<dbReference type="InterPro" id="IPR011008">
    <property type="entry name" value="Dimeric_a/b-barrel"/>
</dbReference>
<name>A0A813GST0_POLGL</name>
<keyword evidence="3" id="KW-0813">Transport</keyword>
<keyword evidence="8 10" id="KW-1133">Transmembrane helix</keyword>
<feature type="domain" description="ABM" evidence="11">
    <location>
        <begin position="3"/>
        <end position="96"/>
    </location>
</feature>
<evidence type="ECO:0000256" key="6">
    <source>
        <dbReference type="ARBA" id="ARBA00022692"/>
    </source>
</evidence>
<evidence type="ECO:0000256" key="7">
    <source>
        <dbReference type="ARBA" id="ARBA00022737"/>
    </source>
</evidence>
<protein>
    <recommendedName>
        <fullName evidence="11">ABM domain-containing protein</fullName>
    </recommendedName>
</protein>
<feature type="transmembrane region" description="Helical" evidence="10">
    <location>
        <begin position="254"/>
        <end position="275"/>
    </location>
</feature>
<feature type="transmembrane region" description="Helical" evidence="10">
    <location>
        <begin position="316"/>
        <end position="336"/>
    </location>
</feature>
<proteinExistence type="inferred from homology"/>
<organism evidence="12 13">
    <name type="scientific">Polarella glacialis</name>
    <name type="common">Dinoflagellate</name>
    <dbReference type="NCBI Taxonomy" id="89957"/>
    <lineage>
        <taxon>Eukaryota</taxon>
        <taxon>Sar</taxon>
        <taxon>Alveolata</taxon>
        <taxon>Dinophyceae</taxon>
        <taxon>Suessiales</taxon>
        <taxon>Suessiaceae</taxon>
        <taxon>Polarella</taxon>
    </lineage>
</organism>
<comment type="caution">
    <text evidence="12">The sequence shown here is derived from an EMBL/GenBank/DDBJ whole genome shotgun (WGS) entry which is preliminary data.</text>
</comment>
<sequence length="367" mass="40683">MASFTLVDVAVVKGRETEFADRSKTNFLASRKEAGNLRFDVLQSRDDPAKFVLVEIYGSPDDVKAHKETVHYLEWREGVADMMATPRKGVQCTCHFPSEPSALLGFWNTEPCGWLPGAMDLTLETASSCSWHLSRCQLCKLGNKSIRYSPLPYIVAVFNCSLWVYYCVITMETTNQDLTPNGLINAAGALLEICYVLVFIRYSRERASVIYQALVAIGLFWTCILFFEVVLPLLPDWNKHWDFHWGGADVPLKSSLCGVVTDVLNVALYGSPLVVMGTVIRTRSVKYMPLPLSVFTCLQSLLWFVQGSLLGNVTVWLPNALGIILGAVQLIIYAMFCRSTPEARDVENSLTLSPSCVSTQPLAAASA</sequence>
<dbReference type="Pfam" id="PF03083">
    <property type="entry name" value="MtN3_slv"/>
    <property type="match status" value="2"/>
</dbReference>
<keyword evidence="5" id="KW-0762">Sugar transport</keyword>
<keyword evidence="7" id="KW-0677">Repeat</keyword>
<evidence type="ECO:0000313" key="12">
    <source>
        <dbReference type="EMBL" id="CAE8628168.1"/>
    </source>
</evidence>
<dbReference type="OrthoDB" id="409725at2759"/>
<comment type="subcellular location">
    <subcellularLocation>
        <location evidence="1">Cell membrane</location>
        <topology evidence="1">Multi-pass membrane protein</topology>
    </subcellularLocation>
</comment>
<dbReference type="PANTHER" id="PTHR10791">
    <property type="entry name" value="RAG1-ACTIVATING PROTEIN 1"/>
    <property type="match status" value="1"/>
</dbReference>
<dbReference type="PROSITE" id="PS51725">
    <property type="entry name" value="ABM"/>
    <property type="match status" value="1"/>
</dbReference>
<keyword evidence="6 10" id="KW-0812">Transmembrane</keyword>
<dbReference type="Pfam" id="PF03992">
    <property type="entry name" value="ABM"/>
    <property type="match status" value="1"/>
</dbReference>
<dbReference type="InterPro" id="IPR007138">
    <property type="entry name" value="ABM_dom"/>
</dbReference>
<evidence type="ECO:0000256" key="8">
    <source>
        <dbReference type="ARBA" id="ARBA00022989"/>
    </source>
</evidence>
<evidence type="ECO:0000256" key="4">
    <source>
        <dbReference type="ARBA" id="ARBA00022475"/>
    </source>
</evidence>
<keyword evidence="4" id="KW-1003">Cell membrane</keyword>
<dbReference type="FunFam" id="1.20.1280.290:FF:000002">
    <property type="entry name" value="Bidirectional sugar transporter SWEET"/>
    <property type="match status" value="1"/>
</dbReference>
<evidence type="ECO:0000256" key="5">
    <source>
        <dbReference type="ARBA" id="ARBA00022597"/>
    </source>
</evidence>
<dbReference type="Proteomes" id="UP000654075">
    <property type="component" value="Unassembled WGS sequence"/>
</dbReference>
<feature type="transmembrane region" description="Helical" evidence="10">
    <location>
        <begin position="209"/>
        <end position="234"/>
    </location>
</feature>
<evidence type="ECO:0000259" key="11">
    <source>
        <dbReference type="PROSITE" id="PS51725"/>
    </source>
</evidence>
<feature type="transmembrane region" description="Helical" evidence="10">
    <location>
        <begin position="183"/>
        <end position="202"/>
    </location>
</feature>
<evidence type="ECO:0000256" key="2">
    <source>
        <dbReference type="ARBA" id="ARBA00007809"/>
    </source>
</evidence>
<dbReference type="InterPro" id="IPR004316">
    <property type="entry name" value="SWEET_rpt"/>
</dbReference>
<dbReference type="InterPro" id="IPR047664">
    <property type="entry name" value="SWEET"/>
</dbReference>
<comment type="similarity">
    <text evidence="2">Belongs to the SWEET sugar transporter family.</text>
</comment>
<dbReference type="SUPFAM" id="SSF54909">
    <property type="entry name" value="Dimeric alpha+beta barrel"/>
    <property type="match status" value="1"/>
</dbReference>
<evidence type="ECO:0000256" key="1">
    <source>
        <dbReference type="ARBA" id="ARBA00004651"/>
    </source>
</evidence>
<keyword evidence="9 10" id="KW-0472">Membrane</keyword>
<dbReference type="AlphaFoldDB" id="A0A813GST0"/>
<accession>A0A813GST0</accession>
<gene>
    <name evidence="12" type="ORF">PGLA1383_LOCUS44841</name>
</gene>
<dbReference type="GO" id="GO:0051119">
    <property type="term" value="F:sugar transmembrane transporter activity"/>
    <property type="evidence" value="ECO:0007669"/>
    <property type="project" value="InterPro"/>
</dbReference>
<feature type="transmembrane region" description="Helical" evidence="10">
    <location>
        <begin position="287"/>
        <end position="304"/>
    </location>
</feature>
<dbReference type="Gene3D" id="3.30.70.100">
    <property type="match status" value="1"/>
</dbReference>
<dbReference type="PANTHER" id="PTHR10791:SF30">
    <property type="entry name" value="SUGAR TRANSPORTER SWEET1"/>
    <property type="match status" value="1"/>
</dbReference>
<dbReference type="Gene3D" id="1.20.1280.290">
    <property type="match status" value="2"/>
</dbReference>
<feature type="transmembrane region" description="Helical" evidence="10">
    <location>
        <begin position="151"/>
        <end position="171"/>
    </location>
</feature>
<evidence type="ECO:0000256" key="3">
    <source>
        <dbReference type="ARBA" id="ARBA00022448"/>
    </source>
</evidence>
<reference evidence="12" key="1">
    <citation type="submission" date="2021-02" db="EMBL/GenBank/DDBJ databases">
        <authorList>
            <person name="Dougan E. K."/>
            <person name="Rhodes N."/>
            <person name="Thang M."/>
            <person name="Chan C."/>
        </authorList>
    </citation>
    <scope>NUCLEOTIDE SEQUENCE</scope>
</reference>
<dbReference type="GO" id="GO:0005886">
    <property type="term" value="C:plasma membrane"/>
    <property type="evidence" value="ECO:0007669"/>
    <property type="project" value="UniProtKB-SubCell"/>
</dbReference>